<name>A0A6A7ALX3_9PLEO</name>
<dbReference type="Proteomes" id="UP000799423">
    <property type="component" value="Unassembled WGS sequence"/>
</dbReference>
<reference evidence="1" key="1">
    <citation type="submission" date="2020-01" db="EMBL/GenBank/DDBJ databases">
        <authorList>
            <consortium name="DOE Joint Genome Institute"/>
            <person name="Haridas S."/>
            <person name="Albert R."/>
            <person name="Binder M."/>
            <person name="Bloem J."/>
            <person name="Labutti K."/>
            <person name="Salamov A."/>
            <person name="Andreopoulos B."/>
            <person name="Baker S.E."/>
            <person name="Barry K."/>
            <person name="Bills G."/>
            <person name="Bluhm B.H."/>
            <person name="Cannon C."/>
            <person name="Castanera R."/>
            <person name="Culley D.E."/>
            <person name="Daum C."/>
            <person name="Ezra D."/>
            <person name="Gonzalez J.B."/>
            <person name="Henrissat B."/>
            <person name="Kuo A."/>
            <person name="Liang C."/>
            <person name="Lipzen A."/>
            <person name="Lutzoni F."/>
            <person name="Magnuson J."/>
            <person name="Mondo S."/>
            <person name="Nolan M."/>
            <person name="Ohm R."/>
            <person name="Pangilinan J."/>
            <person name="Park H.-J."/>
            <person name="Ramirez L."/>
            <person name="Alfaro M."/>
            <person name="Sun H."/>
            <person name="Tritt A."/>
            <person name="Yoshinaga Y."/>
            <person name="Zwiers L.-H."/>
            <person name="Turgeon B.G."/>
            <person name="Goodwin S.B."/>
            <person name="Spatafora J.W."/>
            <person name="Crous P.W."/>
            <person name="Grigoriev I.V."/>
        </authorList>
    </citation>
    <scope>NUCLEOTIDE SEQUENCE</scope>
    <source>
        <strain evidence="1">IPT5</strain>
    </source>
</reference>
<dbReference type="OrthoDB" id="5979581at2759"/>
<evidence type="ECO:0000313" key="1">
    <source>
        <dbReference type="EMBL" id="KAF2844121.1"/>
    </source>
</evidence>
<dbReference type="EMBL" id="MU006415">
    <property type="protein sequence ID" value="KAF2844121.1"/>
    <property type="molecule type" value="Genomic_DNA"/>
</dbReference>
<keyword evidence="2" id="KW-1185">Reference proteome</keyword>
<protein>
    <recommendedName>
        <fullName evidence="3">Protein kinase domain-containing protein</fullName>
    </recommendedName>
</protein>
<sequence>MLTVADETILQDLEKAEAENPLQSKVIDDTRTIYRSRKLCLPTGALWGQPVLCDFGGARIRGSMLRWRPEDRKSATELLQHLWMANVI</sequence>
<accession>A0A6A7ALX3</accession>
<evidence type="ECO:0000313" key="2">
    <source>
        <dbReference type="Proteomes" id="UP000799423"/>
    </source>
</evidence>
<evidence type="ECO:0008006" key="3">
    <source>
        <dbReference type="Google" id="ProtNLM"/>
    </source>
</evidence>
<dbReference type="AlphaFoldDB" id="A0A6A7ALX3"/>
<gene>
    <name evidence="1" type="ORF">T440DRAFT_45974</name>
</gene>
<organism evidence="1 2">
    <name type="scientific">Plenodomus tracheiphilus IPT5</name>
    <dbReference type="NCBI Taxonomy" id="1408161"/>
    <lineage>
        <taxon>Eukaryota</taxon>
        <taxon>Fungi</taxon>
        <taxon>Dikarya</taxon>
        <taxon>Ascomycota</taxon>
        <taxon>Pezizomycotina</taxon>
        <taxon>Dothideomycetes</taxon>
        <taxon>Pleosporomycetidae</taxon>
        <taxon>Pleosporales</taxon>
        <taxon>Pleosporineae</taxon>
        <taxon>Leptosphaeriaceae</taxon>
        <taxon>Plenodomus</taxon>
    </lineage>
</organism>
<proteinExistence type="predicted"/>